<sequence length="57" mass="6425">MQQLNAIILSLCQHLAGNAKNTADKINYLLILASYLLSVLNLVLYLSTEFKAKHQHK</sequence>
<gene>
    <name evidence="2" type="ORF">N478_23040</name>
</gene>
<dbReference type="EMBL" id="AUXX01000030">
    <property type="protein sequence ID" value="KZN64153.1"/>
    <property type="molecule type" value="Genomic_DNA"/>
</dbReference>
<keyword evidence="1" id="KW-1133">Transmembrane helix</keyword>
<comment type="caution">
    <text evidence="2">The sequence shown here is derived from an EMBL/GenBank/DDBJ whole genome shotgun (WGS) entry which is preliminary data.</text>
</comment>
<evidence type="ECO:0000313" key="2">
    <source>
        <dbReference type="EMBL" id="KZN64153.1"/>
    </source>
</evidence>
<keyword evidence="1" id="KW-0812">Transmembrane</keyword>
<proteinExistence type="predicted"/>
<organism evidence="2 3">
    <name type="scientific">Pseudoalteromonas luteoviolacea S4060-1</name>
    <dbReference type="NCBI Taxonomy" id="1365257"/>
    <lineage>
        <taxon>Bacteria</taxon>
        <taxon>Pseudomonadati</taxon>
        <taxon>Pseudomonadota</taxon>
        <taxon>Gammaproteobacteria</taxon>
        <taxon>Alteromonadales</taxon>
        <taxon>Pseudoalteromonadaceae</taxon>
        <taxon>Pseudoalteromonas</taxon>
    </lineage>
</organism>
<protein>
    <submittedName>
        <fullName evidence="2">Uncharacterized protein</fullName>
    </submittedName>
</protein>
<reference evidence="2 3" key="1">
    <citation type="submission" date="2013-07" db="EMBL/GenBank/DDBJ databases">
        <title>Comparative Genomic and Metabolomic Analysis of Twelve Strains of Pseudoalteromonas luteoviolacea.</title>
        <authorList>
            <person name="Vynne N.G."/>
            <person name="Mansson M."/>
            <person name="Gram L."/>
        </authorList>
    </citation>
    <scope>NUCLEOTIDE SEQUENCE [LARGE SCALE GENOMIC DNA]</scope>
    <source>
        <strain evidence="2 3">S4060-1</strain>
    </source>
</reference>
<feature type="transmembrane region" description="Helical" evidence="1">
    <location>
        <begin position="26"/>
        <end position="47"/>
    </location>
</feature>
<name>A0A167LA04_9GAMM</name>
<keyword evidence="1" id="KW-0472">Membrane</keyword>
<evidence type="ECO:0000313" key="3">
    <source>
        <dbReference type="Proteomes" id="UP000076661"/>
    </source>
</evidence>
<dbReference type="PATRIC" id="fig|1365257.3.peg.3423"/>
<dbReference type="Proteomes" id="UP000076661">
    <property type="component" value="Unassembled WGS sequence"/>
</dbReference>
<accession>A0A167LA04</accession>
<evidence type="ECO:0000256" key="1">
    <source>
        <dbReference type="SAM" id="Phobius"/>
    </source>
</evidence>
<dbReference type="AlphaFoldDB" id="A0A167LA04"/>